<gene>
    <name evidence="2" type="ORF">SAMN05443999_11114</name>
</gene>
<accession>A0A1H7UTQ7</accession>
<dbReference type="EMBL" id="FOAG01000011">
    <property type="protein sequence ID" value="SEM00351.1"/>
    <property type="molecule type" value="Genomic_DNA"/>
</dbReference>
<dbReference type="InterPro" id="IPR007485">
    <property type="entry name" value="LPS_assembly_LptE"/>
</dbReference>
<dbReference type="Pfam" id="PF04390">
    <property type="entry name" value="LptE"/>
    <property type="match status" value="1"/>
</dbReference>
<dbReference type="GO" id="GO:0043165">
    <property type="term" value="P:Gram-negative-bacterium-type cell outer membrane assembly"/>
    <property type="evidence" value="ECO:0007669"/>
    <property type="project" value="InterPro"/>
</dbReference>
<dbReference type="OrthoDB" id="7629596at2"/>
<feature type="signal peptide" evidence="1">
    <location>
        <begin position="1"/>
        <end position="27"/>
    </location>
</feature>
<sequence>MSCFNRRLVLLCGLAALAGCGFSPAYAPSGDGGALLNRVQVTAPSTRAGFLLTQELESRLGRVPDARFVLAPSISLQRSAIAISAQNVATRLNLLGNVTYTLRDTLTDTVVTRGSVNSFTSYSASGTPVAAQAAERDAEERLMRILADQMITRLLAAADDLPE</sequence>
<dbReference type="PROSITE" id="PS51257">
    <property type="entry name" value="PROKAR_LIPOPROTEIN"/>
    <property type="match status" value="1"/>
</dbReference>
<keyword evidence="1" id="KW-0732">Signal</keyword>
<dbReference type="RefSeq" id="WP_093038570.1">
    <property type="nucleotide sequence ID" value="NZ_FOAG01000011.1"/>
</dbReference>
<evidence type="ECO:0000313" key="2">
    <source>
        <dbReference type="EMBL" id="SEM00351.1"/>
    </source>
</evidence>
<reference evidence="2 3" key="1">
    <citation type="submission" date="2016-10" db="EMBL/GenBank/DDBJ databases">
        <authorList>
            <person name="de Groot N.N."/>
        </authorList>
    </citation>
    <scope>NUCLEOTIDE SEQUENCE [LARGE SCALE GENOMIC DNA]</scope>
    <source>
        <strain evidence="2 3">DSM 100674</strain>
    </source>
</reference>
<dbReference type="Gene3D" id="3.30.160.150">
    <property type="entry name" value="Lipoprotein like domain"/>
    <property type="match status" value="1"/>
</dbReference>
<dbReference type="GO" id="GO:0019867">
    <property type="term" value="C:outer membrane"/>
    <property type="evidence" value="ECO:0007669"/>
    <property type="project" value="InterPro"/>
</dbReference>
<feature type="chain" id="PRO_5009299870" evidence="1">
    <location>
        <begin position="28"/>
        <end position="163"/>
    </location>
</feature>
<dbReference type="Proteomes" id="UP000199582">
    <property type="component" value="Unassembled WGS sequence"/>
</dbReference>
<organism evidence="2 3">
    <name type="scientific">Roseovarius azorensis</name>
    <dbReference type="NCBI Taxonomy" id="1287727"/>
    <lineage>
        <taxon>Bacteria</taxon>
        <taxon>Pseudomonadati</taxon>
        <taxon>Pseudomonadota</taxon>
        <taxon>Alphaproteobacteria</taxon>
        <taxon>Rhodobacterales</taxon>
        <taxon>Roseobacteraceae</taxon>
        <taxon>Roseovarius</taxon>
    </lineage>
</organism>
<protein>
    <submittedName>
        <fullName evidence="2">LPS-assembly lipoprotein</fullName>
    </submittedName>
</protein>
<keyword evidence="3" id="KW-1185">Reference proteome</keyword>
<name>A0A1H7UTQ7_9RHOB</name>
<proteinExistence type="predicted"/>
<keyword evidence="2" id="KW-0449">Lipoprotein</keyword>
<dbReference type="STRING" id="1287727.SAMN05443999_11114"/>
<dbReference type="AlphaFoldDB" id="A0A1H7UTQ7"/>
<evidence type="ECO:0000256" key="1">
    <source>
        <dbReference type="SAM" id="SignalP"/>
    </source>
</evidence>
<evidence type="ECO:0000313" key="3">
    <source>
        <dbReference type="Proteomes" id="UP000199582"/>
    </source>
</evidence>